<dbReference type="GO" id="GO:0003824">
    <property type="term" value="F:catalytic activity"/>
    <property type="evidence" value="ECO:0007669"/>
    <property type="project" value="InterPro"/>
</dbReference>
<dbReference type="OrthoDB" id="9784774at2"/>
<comment type="caution">
    <text evidence="5">The sequence shown here is derived from an EMBL/GenBank/DDBJ whole genome shotgun (WGS) entry which is preliminary data.</text>
</comment>
<dbReference type="EMBL" id="QORO01000001">
    <property type="protein sequence ID" value="RCK61636.1"/>
    <property type="molecule type" value="Genomic_DNA"/>
</dbReference>
<keyword evidence="6" id="KW-1185">Reference proteome</keyword>
<protein>
    <submittedName>
        <fullName evidence="5">HIT family protein</fullName>
    </submittedName>
</protein>
<feature type="domain" description="HIT" evidence="4">
    <location>
        <begin position="14"/>
        <end position="128"/>
    </location>
</feature>
<evidence type="ECO:0000259" key="4">
    <source>
        <dbReference type="PROSITE" id="PS51084"/>
    </source>
</evidence>
<evidence type="ECO:0000256" key="2">
    <source>
        <dbReference type="PIRSR" id="PIRSR601310-3"/>
    </source>
</evidence>
<accession>A0A367Y6Z7</accession>
<dbReference type="PANTHER" id="PTHR46648">
    <property type="entry name" value="HIT FAMILY PROTEIN 1"/>
    <property type="match status" value="1"/>
</dbReference>
<sequence length="167" mass="19247">MATRSHEPQQYVCPFCQLQRGNFDEWNRPSDIVAVSEHAYARVAPKWWPNNPGAVLVMPRMHVENIYALPSDIGHDLWDLTQRIATGVRASYDCEGTSIRQHNEPAGDQDVWHVHVHVFPRFVGDELYLRHRESEWVTPDERAHFGQLLRRELGEPIDFGELGTPLG</sequence>
<dbReference type="Pfam" id="PF01230">
    <property type="entry name" value="HIT"/>
    <property type="match status" value="1"/>
</dbReference>
<dbReference type="PROSITE" id="PS51084">
    <property type="entry name" value="HIT_2"/>
    <property type="match status" value="1"/>
</dbReference>
<name>A0A367Y6Z7_9MICO</name>
<dbReference type="Proteomes" id="UP000253508">
    <property type="component" value="Unassembled WGS sequence"/>
</dbReference>
<organism evidence="5 6">
    <name type="scientific">Microbacterium sorbitolivorans</name>
    <dbReference type="NCBI Taxonomy" id="1867410"/>
    <lineage>
        <taxon>Bacteria</taxon>
        <taxon>Bacillati</taxon>
        <taxon>Actinomycetota</taxon>
        <taxon>Actinomycetes</taxon>
        <taxon>Micrococcales</taxon>
        <taxon>Microbacteriaceae</taxon>
        <taxon>Microbacterium</taxon>
    </lineage>
</organism>
<gene>
    <name evidence="5" type="ORF">DTO57_03130</name>
</gene>
<feature type="active site" description="Tele-AMP-histidine intermediate" evidence="1">
    <location>
        <position position="115"/>
    </location>
</feature>
<proteinExistence type="predicted"/>
<dbReference type="InterPro" id="IPR001310">
    <property type="entry name" value="Histidine_triad_HIT"/>
</dbReference>
<reference evidence="5 6" key="1">
    <citation type="submission" date="2018-07" db="EMBL/GenBank/DDBJ databases">
        <title>Microbacterium endoborsara sp. nov., a novel actinobacterium isolated from Borszczowia aralocaspica.</title>
        <authorList>
            <person name="An D."/>
        </authorList>
    </citation>
    <scope>NUCLEOTIDE SEQUENCE [LARGE SCALE GENOMIC DNA]</scope>
    <source>
        <strain evidence="5 6">C1.15228</strain>
    </source>
</reference>
<feature type="short sequence motif" description="Histidine triad motif" evidence="2 3">
    <location>
        <begin position="113"/>
        <end position="117"/>
    </location>
</feature>
<evidence type="ECO:0000256" key="3">
    <source>
        <dbReference type="PROSITE-ProRule" id="PRU00464"/>
    </source>
</evidence>
<evidence type="ECO:0000313" key="5">
    <source>
        <dbReference type="EMBL" id="RCK61636.1"/>
    </source>
</evidence>
<dbReference type="GO" id="GO:0009117">
    <property type="term" value="P:nucleotide metabolic process"/>
    <property type="evidence" value="ECO:0007669"/>
    <property type="project" value="TreeGrafter"/>
</dbReference>
<dbReference type="PANTHER" id="PTHR46648:SF1">
    <property type="entry name" value="ADENOSINE 5'-MONOPHOSPHORAMIDASE HNT1"/>
    <property type="match status" value="1"/>
</dbReference>
<dbReference type="RefSeq" id="WP_114116740.1">
    <property type="nucleotide sequence ID" value="NZ_BMHU01000001.1"/>
</dbReference>
<dbReference type="AlphaFoldDB" id="A0A367Y6Z7"/>
<evidence type="ECO:0000256" key="1">
    <source>
        <dbReference type="PIRSR" id="PIRSR601310-1"/>
    </source>
</evidence>
<dbReference type="Gene3D" id="3.30.428.10">
    <property type="entry name" value="HIT-like"/>
    <property type="match status" value="1"/>
</dbReference>
<dbReference type="SUPFAM" id="SSF54197">
    <property type="entry name" value="HIT-like"/>
    <property type="match status" value="1"/>
</dbReference>
<dbReference type="InterPro" id="IPR036265">
    <property type="entry name" value="HIT-like_sf"/>
</dbReference>
<evidence type="ECO:0000313" key="6">
    <source>
        <dbReference type="Proteomes" id="UP000253508"/>
    </source>
</evidence>
<dbReference type="InterPro" id="IPR011146">
    <property type="entry name" value="HIT-like"/>
</dbReference>